<keyword evidence="3" id="KW-0547">Nucleotide-binding</keyword>
<comment type="similarity">
    <text evidence="1 8">Belongs to the RecN family.</text>
</comment>
<proteinExistence type="inferred from homology"/>
<comment type="caution">
    <text evidence="11">The sequence shown here is derived from an EMBL/GenBank/DDBJ whole genome shotgun (WGS) entry which is preliminary data.</text>
</comment>
<dbReference type="GO" id="GO:0006310">
    <property type="term" value="P:DNA recombination"/>
    <property type="evidence" value="ECO:0007669"/>
    <property type="project" value="InterPro"/>
</dbReference>
<evidence type="ECO:0000256" key="6">
    <source>
        <dbReference type="ARBA" id="ARBA00023204"/>
    </source>
</evidence>
<dbReference type="AlphaFoldDB" id="A0A430AYC5"/>
<dbReference type="InterPro" id="IPR038729">
    <property type="entry name" value="Rad50/SbcC_AAA"/>
</dbReference>
<dbReference type="Pfam" id="PF13476">
    <property type="entry name" value="AAA_23"/>
    <property type="match status" value="1"/>
</dbReference>
<gene>
    <name evidence="11" type="ORF">CBF29_05105</name>
</gene>
<evidence type="ECO:0000256" key="8">
    <source>
        <dbReference type="PIRNR" id="PIRNR003128"/>
    </source>
</evidence>
<evidence type="ECO:0000256" key="7">
    <source>
        <dbReference type="ARBA" id="ARBA00033408"/>
    </source>
</evidence>
<dbReference type="GO" id="GO:0006281">
    <property type="term" value="P:DNA repair"/>
    <property type="evidence" value="ECO:0007669"/>
    <property type="project" value="UniProtKB-KW"/>
</dbReference>
<reference evidence="11 12" key="1">
    <citation type="submission" date="2017-05" db="EMBL/GenBank/DDBJ databases">
        <title>Vagococcus spp. assemblies.</title>
        <authorList>
            <person name="Gulvik C.A."/>
        </authorList>
    </citation>
    <scope>NUCLEOTIDE SEQUENCE [LARGE SCALE GENOMIC DNA]</scope>
    <source>
        <strain evidence="11 12">CCUG 51432</strain>
    </source>
</reference>
<evidence type="ECO:0000259" key="10">
    <source>
        <dbReference type="Pfam" id="PF13476"/>
    </source>
</evidence>
<evidence type="ECO:0000256" key="4">
    <source>
        <dbReference type="ARBA" id="ARBA00022763"/>
    </source>
</evidence>
<protein>
    <recommendedName>
        <fullName evidence="2 8">DNA repair protein RecN</fullName>
    </recommendedName>
    <alternativeName>
        <fullName evidence="7 8">Recombination protein N</fullName>
    </alternativeName>
</protein>
<evidence type="ECO:0000256" key="2">
    <source>
        <dbReference type="ARBA" id="ARBA00021315"/>
    </source>
</evidence>
<evidence type="ECO:0000256" key="1">
    <source>
        <dbReference type="ARBA" id="ARBA00009441"/>
    </source>
</evidence>
<dbReference type="GO" id="GO:0043590">
    <property type="term" value="C:bacterial nucleoid"/>
    <property type="evidence" value="ECO:0007669"/>
    <property type="project" value="TreeGrafter"/>
</dbReference>
<dbReference type="CDD" id="cd03241">
    <property type="entry name" value="ABC_RecN"/>
    <property type="match status" value="2"/>
</dbReference>
<dbReference type="PANTHER" id="PTHR11059">
    <property type="entry name" value="DNA REPAIR PROTEIN RECN"/>
    <property type="match status" value="1"/>
</dbReference>
<keyword evidence="5" id="KW-0067">ATP-binding</keyword>
<keyword evidence="6 8" id="KW-0234">DNA repair</keyword>
<dbReference type="GO" id="GO:0009432">
    <property type="term" value="P:SOS response"/>
    <property type="evidence" value="ECO:0007669"/>
    <property type="project" value="TreeGrafter"/>
</dbReference>
<evidence type="ECO:0000256" key="3">
    <source>
        <dbReference type="ARBA" id="ARBA00022741"/>
    </source>
</evidence>
<sequence length="557" mass="63283">MLQELTIKDFAIISDLNLSFYSGMTVLTGETGAGKSIIIDAVGLLAGGRGSADFVRQGAERSVLEGQFFVGPKLLGPLTEELATFGIEIHDGVVIVSRMILKNGKNVCRVNNHLVNIQVLKRIGHFLVDIHGQHEHQELMKVERHLDFLDQFGQEQVAEIKDTYQEIYHRYQVLTRKLKEVRTNEKENAQRMDMLTFQKQEISDAKLQVGEEKQLEKERQWFMNYQKISDALSSSYEALQGNEFSSLSQIGLAMDEMDGIQELNQEYQHLYEEIASSYYQLEEASRSLKVELDSVELDESRVNFVEERLNLIRQLKRKYGDSEEAILSHYERVVQELDATLTAGDQLEQLADELDQVEEALQKAADQLTEVRKITAKKMEQEIIAQLKDLYLEKTVFEVKFQKKVWQRTGQDDIEFFISTNPGEPTKPLVKVASGGELSRVMLAMKSLFSESQGITSIVFDEVDTGVSGRVAQAIAEKIHYIATNSQVLCITHLPQVAAAADHQYFIEKEVVDQRTETKVGELNQTERVEEIARMLAGEVVTDLSRQHAFELLKLSK</sequence>
<dbReference type="GO" id="GO:0005524">
    <property type="term" value="F:ATP binding"/>
    <property type="evidence" value="ECO:0007669"/>
    <property type="project" value="UniProtKB-KW"/>
</dbReference>
<organism evidence="11 12">
    <name type="scientific">Vagococcus elongatus</name>
    <dbReference type="NCBI Taxonomy" id="180344"/>
    <lineage>
        <taxon>Bacteria</taxon>
        <taxon>Bacillati</taxon>
        <taxon>Bacillota</taxon>
        <taxon>Bacilli</taxon>
        <taxon>Lactobacillales</taxon>
        <taxon>Enterococcaceae</taxon>
        <taxon>Vagococcus</taxon>
    </lineage>
</organism>
<dbReference type="FunFam" id="3.40.50.300:FF:000356">
    <property type="entry name" value="DNA repair protein RecN"/>
    <property type="match status" value="1"/>
</dbReference>
<dbReference type="OrthoDB" id="9806954at2"/>
<evidence type="ECO:0000256" key="5">
    <source>
        <dbReference type="ARBA" id="ARBA00022840"/>
    </source>
</evidence>
<keyword evidence="4 8" id="KW-0227">DNA damage</keyword>
<dbReference type="Gene3D" id="3.40.50.300">
    <property type="entry name" value="P-loop containing nucleotide triphosphate hydrolases"/>
    <property type="match status" value="2"/>
</dbReference>
<dbReference type="NCBIfam" id="TIGR00634">
    <property type="entry name" value="recN"/>
    <property type="match status" value="1"/>
</dbReference>
<keyword evidence="12" id="KW-1185">Reference proteome</keyword>
<comment type="function">
    <text evidence="8">May be involved in recombinational repair of damaged DNA.</text>
</comment>
<evidence type="ECO:0000313" key="12">
    <source>
        <dbReference type="Proteomes" id="UP000287605"/>
    </source>
</evidence>
<dbReference type="Proteomes" id="UP000287605">
    <property type="component" value="Unassembled WGS sequence"/>
</dbReference>
<name>A0A430AYC5_9ENTE</name>
<dbReference type="PIRSF" id="PIRSF003128">
    <property type="entry name" value="RecN"/>
    <property type="match status" value="1"/>
</dbReference>
<dbReference type="RefSeq" id="WP_126808064.1">
    <property type="nucleotide sequence ID" value="NZ_NGKA01000006.1"/>
</dbReference>
<dbReference type="InterPro" id="IPR004604">
    <property type="entry name" value="DNA_recomb/repair_RecN"/>
</dbReference>
<dbReference type="PANTHER" id="PTHR11059:SF0">
    <property type="entry name" value="DNA REPAIR PROTEIN RECN"/>
    <property type="match status" value="1"/>
</dbReference>
<dbReference type="InterPro" id="IPR027417">
    <property type="entry name" value="P-loop_NTPase"/>
</dbReference>
<keyword evidence="9" id="KW-0175">Coiled coil</keyword>
<dbReference type="FunFam" id="3.40.50.300:FF:000319">
    <property type="entry name" value="DNA repair protein RecN"/>
    <property type="match status" value="1"/>
</dbReference>
<evidence type="ECO:0000256" key="9">
    <source>
        <dbReference type="SAM" id="Coils"/>
    </source>
</evidence>
<dbReference type="SUPFAM" id="SSF52540">
    <property type="entry name" value="P-loop containing nucleoside triphosphate hydrolases"/>
    <property type="match status" value="2"/>
</dbReference>
<dbReference type="EMBL" id="NGKA01000006">
    <property type="protein sequence ID" value="RSU13049.1"/>
    <property type="molecule type" value="Genomic_DNA"/>
</dbReference>
<feature type="coiled-coil region" evidence="9">
    <location>
        <begin position="347"/>
        <end position="374"/>
    </location>
</feature>
<evidence type="ECO:0000313" key="11">
    <source>
        <dbReference type="EMBL" id="RSU13049.1"/>
    </source>
</evidence>
<accession>A0A430AYC5</accession>
<feature type="domain" description="Rad50/SbcC-type AAA" evidence="10">
    <location>
        <begin position="4"/>
        <end position="235"/>
    </location>
</feature>